<proteinExistence type="predicted"/>
<evidence type="ECO:0000313" key="3">
    <source>
        <dbReference type="Proteomes" id="UP000479710"/>
    </source>
</evidence>
<dbReference type="Proteomes" id="UP000479710">
    <property type="component" value="Unassembled WGS sequence"/>
</dbReference>
<name>A0A6G1CX71_9ORYZ</name>
<accession>A0A6G1CX71</accession>
<protein>
    <submittedName>
        <fullName evidence="2">Uncharacterized protein</fullName>
    </submittedName>
</protein>
<gene>
    <name evidence="2" type="ORF">E2562_036172</name>
</gene>
<comment type="caution">
    <text evidence="2">The sequence shown here is derived from an EMBL/GenBank/DDBJ whole genome shotgun (WGS) entry which is preliminary data.</text>
</comment>
<evidence type="ECO:0000256" key="1">
    <source>
        <dbReference type="SAM" id="MobiDB-lite"/>
    </source>
</evidence>
<reference evidence="2 3" key="1">
    <citation type="submission" date="2019-11" db="EMBL/GenBank/DDBJ databases">
        <title>Whole genome sequence of Oryza granulata.</title>
        <authorList>
            <person name="Li W."/>
        </authorList>
    </citation>
    <scope>NUCLEOTIDE SEQUENCE [LARGE SCALE GENOMIC DNA]</scope>
    <source>
        <strain evidence="3">cv. Menghai</strain>
        <tissue evidence="2">Leaf</tissue>
    </source>
</reference>
<evidence type="ECO:0000313" key="2">
    <source>
        <dbReference type="EMBL" id="KAF0904707.1"/>
    </source>
</evidence>
<dbReference type="AlphaFoldDB" id="A0A6G1CX71"/>
<sequence length="60" mass="6735">MARSRTCRLDDSSHDLAPSPIQPFPLVAAGTRGLPPLGGLWRRRYRHSFSYPKGTRGLWA</sequence>
<keyword evidence="3" id="KW-1185">Reference proteome</keyword>
<organism evidence="2 3">
    <name type="scientific">Oryza meyeriana var. granulata</name>
    <dbReference type="NCBI Taxonomy" id="110450"/>
    <lineage>
        <taxon>Eukaryota</taxon>
        <taxon>Viridiplantae</taxon>
        <taxon>Streptophyta</taxon>
        <taxon>Embryophyta</taxon>
        <taxon>Tracheophyta</taxon>
        <taxon>Spermatophyta</taxon>
        <taxon>Magnoliopsida</taxon>
        <taxon>Liliopsida</taxon>
        <taxon>Poales</taxon>
        <taxon>Poaceae</taxon>
        <taxon>BOP clade</taxon>
        <taxon>Oryzoideae</taxon>
        <taxon>Oryzeae</taxon>
        <taxon>Oryzinae</taxon>
        <taxon>Oryza</taxon>
        <taxon>Oryza meyeriana</taxon>
    </lineage>
</organism>
<feature type="region of interest" description="Disordered" evidence="1">
    <location>
        <begin position="1"/>
        <end position="22"/>
    </location>
</feature>
<dbReference type="EMBL" id="SPHZ02000008">
    <property type="protein sequence ID" value="KAF0904707.1"/>
    <property type="molecule type" value="Genomic_DNA"/>
</dbReference>